<dbReference type="SUPFAM" id="SSF56349">
    <property type="entry name" value="DNA breaking-rejoining enzymes"/>
    <property type="match status" value="1"/>
</dbReference>
<accession>T1BEI6</accession>
<name>T1BEI6_9ZZZZ</name>
<dbReference type="EMBL" id="AUZY01002819">
    <property type="protein sequence ID" value="EQD71346.1"/>
    <property type="molecule type" value="Genomic_DNA"/>
</dbReference>
<sequence length="128" mass="14194">MTLTRAEVAMLVDACTNRRDRFIVEALHATGLRLSELCGLHLSDLHLVPSSVHLGCTITGAHLHVERREDNENGALAKSVWPRAVPVGRELVLFHDAYRAERDALAEATASDYLLVNCYRPPLGRALR</sequence>
<dbReference type="PROSITE" id="PS51898">
    <property type="entry name" value="TYR_RECOMBINASE"/>
    <property type="match status" value="1"/>
</dbReference>
<evidence type="ECO:0000313" key="3">
    <source>
        <dbReference type="EMBL" id="EQD71346.1"/>
    </source>
</evidence>
<organism evidence="3">
    <name type="scientific">mine drainage metagenome</name>
    <dbReference type="NCBI Taxonomy" id="410659"/>
    <lineage>
        <taxon>unclassified sequences</taxon>
        <taxon>metagenomes</taxon>
        <taxon>ecological metagenomes</taxon>
    </lineage>
</organism>
<dbReference type="GO" id="GO:0006310">
    <property type="term" value="P:DNA recombination"/>
    <property type="evidence" value="ECO:0007669"/>
    <property type="project" value="UniProtKB-KW"/>
</dbReference>
<proteinExistence type="predicted"/>
<dbReference type="AlphaFoldDB" id="T1BEI6"/>
<dbReference type="Pfam" id="PF00589">
    <property type="entry name" value="Phage_integrase"/>
    <property type="match status" value="1"/>
</dbReference>
<evidence type="ECO:0000256" key="1">
    <source>
        <dbReference type="ARBA" id="ARBA00023172"/>
    </source>
</evidence>
<comment type="caution">
    <text evidence="3">The sequence shown here is derived from an EMBL/GenBank/DDBJ whole genome shotgun (WGS) entry which is preliminary data.</text>
</comment>
<evidence type="ECO:0000259" key="2">
    <source>
        <dbReference type="PROSITE" id="PS51898"/>
    </source>
</evidence>
<feature type="domain" description="Tyr recombinase" evidence="2">
    <location>
        <begin position="1"/>
        <end position="128"/>
    </location>
</feature>
<dbReference type="Gene3D" id="1.10.443.10">
    <property type="entry name" value="Intergrase catalytic core"/>
    <property type="match status" value="1"/>
</dbReference>
<dbReference type="InterPro" id="IPR013762">
    <property type="entry name" value="Integrase-like_cat_sf"/>
</dbReference>
<keyword evidence="1" id="KW-0233">DNA recombination</keyword>
<gene>
    <name evidence="3" type="ORF">B1B_04513</name>
</gene>
<protein>
    <submittedName>
        <fullName evidence="3">Transposase A</fullName>
    </submittedName>
</protein>
<feature type="non-terminal residue" evidence="3">
    <location>
        <position position="128"/>
    </location>
</feature>
<dbReference type="InterPro" id="IPR002104">
    <property type="entry name" value="Integrase_catalytic"/>
</dbReference>
<dbReference type="GO" id="GO:0015074">
    <property type="term" value="P:DNA integration"/>
    <property type="evidence" value="ECO:0007669"/>
    <property type="project" value="InterPro"/>
</dbReference>
<reference evidence="3" key="1">
    <citation type="submission" date="2013-08" db="EMBL/GenBank/DDBJ databases">
        <authorList>
            <person name="Mendez C."/>
            <person name="Richter M."/>
            <person name="Ferrer M."/>
            <person name="Sanchez J."/>
        </authorList>
    </citation>
    <scope>NUCLEOTIDE SEQUENCE</scope>
</reference>
<dbReference type="InterPro" id="IPR011010">
    <property type="entry name" value="DNA_brk_join_enz"/>
</dbReference>
<reference evidence="3" key="2">
    <citation type="journal article" date="2014" name="ISME J.">
        <title>Microbial stratification in low pH oxic and suboxic macroscopic growths along an acid mine drainage.</title>
        <authorList>
            <person name="Mendez-Garcia C."/>
            <person name="Mesa V."/>
            <person name="Sprenger R.R."/>
            <person name="Richter M."/>
            <person name="Diez M.S."/>
            <person name="Solano J."/>
            <person name="Bargiela R."/>
            <person name="Golyshina O.V."/>
            <person name="Manteca A."/>
            <person name="Ramos J.L."/>
            <person name="Gallego J.R."/>
            <person name="Llorente I."/>
            <person name="Martins Dos Santos V.A."/>
            <person name="Jensen O.N."/>
            <person name="Pelaez A.I."/>
            <person name="Sanchez J."/>
            <person name="Ferrer M."/>
        </authorList>
    </citation>
    <scope>NUCLEOTIDE SEQUENCE</scope>
</reference>
<dbReference type="GO" id="GO:0003677">
    <property type="term" value="F:DNA binding"/>
    <property type="evidence" value="ECO:0007669"/>
    <property type="project" value="InterPro"/>
</dbReference>